<name>A0A8J5LXT5_ZINOF</name>
<organism evidence="1 2">
    <name type="scientific">Zingiber officinale</name>
    <name type="common">Ginger</name>
    <name type="synonym">Amomum zingiber</name>
    <dbReference type="NCBI Taxonomy" id="94328"/>
    <lineage>
        <taxon>Eukaryota</taxon>
        <taxon>Viridiplantae</taxon>
        <taxon>Streptophyta</taxon>
        <taxon>Embryophyta</taxon>
        <taxon>Tracheophyta</taxon>
        <taxon>Spermatophyta</taxon>
        <taxon>Magnoliopsida</taxon>
        <taxon>Liliopsida</taxon>
        <taxon>Zingiberales</taxon>
        <taxon>Zingiberaceae</taxon>
        <taxon>Zingiber</taxon>
    </lineage>
</organism>
<comment type="caution">
    <text evidence="1">The sequence shown here is derived from an EMBL/GenBank/DDBJ whole genome shotgun (WGS) entry which is preliminary data.</text>
</comment>
<protein>
    <recommendedName>
        <fullName evidence="3">Disease resistance protein</fullName>
    </recommendedName>
</protein>
<dbReference type="InterPro" id="IPR032675">
    <property type="entry name" value="LRR_dom_sf"/>
</dbReference>
<reference evidence="1 2" key="1">
    <citation type="submission" date="2020-08" db="EMBL/GenBank/DDBJ databases">
        <title>Plant Genome Project.</title>
        <authorList>
            <person name="Zhang R.-G."/>
        </authorList>
    </citation>
    <scope>NUCLEOTIDE SEQUENCE [LARGE SCALE GENOMIC DNA]</scope>
    <source>
        <tissue evidence="1">Rhizome</tissue>
    </source>
</reference>
<gene>
    <name evidence="1" type="ORF">ZIOFF_000256</name>
</gene>
<sequence>MFPLRNSLPFITELAFVSCSEEVIFEEPILARSLTAVTSLSFIHCDKLQSLPTELLHCLPSLKEANCFPPPPTPPPPKQDASLLKELLIYSCPKLRSLPEIGLSPFLKTLEICNCPKIQPMPEDGLPMSLDQFICSGVVHPTLMKHYKKFVADKYRQES</sequence>
<dbReference type="Gene3D" id="3.80.10.10">
    <property type="entry name" value="Ribonuclease Inhibitor"/>
    <property type="match status" value="1"/>
</dbReference>
<proteinExistence type="predicted"/>
<accession>A0A8J5LXT5</accession>
<evidence type="ECO:0008006" key="3">
    <source>
        <dbReference type="Google" id="ProtNLM"/>
    </source>
</evidence>
<keyword evidence="2" id="KW-1185">Reference proteome</keyword>
<dbReference type="AlphaFoldDB" id="A0A8J5LXT5"/>
<evidence type="ECO:0000313" key="1">
    <source>
        <dbReference type="EMBL" id="KAG6535291.1"/>
    </source>
</evidence>
<evidence type="ECO:0000313" key="2">
    <source>
        <dbReference type="Proteomes" id="UP000734854"/>
    </source>
</evidence>
<dbReference type="EMBL" id="JACMSC010000001">
    <property type="protein sequence ID" value="KAG6535291.1"/>
    <property type="molecule type" value="Genomic_DNA"/>
</dbReference>
<dbReference type="Proteomes" id="UP000734854">
    <property type="component" value="Unassembled WGS sequence"/>
</dbReference>
<dbReference type="SUPFAM" id="SSF52047">
    <property type="entry name" value="RNI-like"/>
    <property type="match status" value="1"/>
</dbReference>